<keyword evidence="2 14" id="KW-0540">Nuclease</keyword>
<dbReference type="GO" id="GO:0000724">
    <property type="term" value="P:double-strand break repair via homologous recombination"/>
    <property type="evidence" value="ECO:0007669"/>
    <property type="project" value="UniProtKB-UniRule"/>
</dbReference>
<keyword evidence="7 14" id="KW-0347">Helicase</keyword>
<dbReference type="InterPro" id="IPR027417">
    <property type="entry name" value="P-loop_NTPase"/>
</dbReference>
<evidence type="ECO:0000256" key="4">
    <source>
        <dbReference type="ARBA" id="ARBA00022741"/>
    </source>
</evidence>
<evidence type="ECO:0000256" key="5">
    <source>
        <dbReference type="ARBA" id="ARBA00022763"/>
    </source>
</evidence>
<keyword evidence="10 14" id="KW-0408">Iron</keyword>
<dbReference type="RefSeq" id="WP_061143072.1">
    <property type="nucleotide sequence ID" value="NZ_LNNH01000029.1"/>
</dbReference>
<dbReference type="GO" id="GO:0046872">
    <property type="term" value="F:metal ion binding"/>
    <property type="evidence" value="ECO:0007669"/>
    <property type="project" value="UniProtKB-KW"/>
</dbReference>
<dbReference type="EC" id="3.1.-.-" evidence="14"/>
<keyword evidence="1 14" id="KW-0004">4Fe-4S</keyword>
<feature type="binding site" evidence="14">
    <location>
        <position position="799"/>
    </location>
    <ligand>
        <name>[4Fe-4S] cluster</name>
        <dbReference type="ChEBI" id="CHEBI:49883"/>
    </ligand>
</feature>
<sequence length="1165" mass="133083">MSLRFLLGRSGTGKTSNVLGEIRSKLAEDPEGNPIIYLVPDQMTFLSEYKLIKTPGLAGMIRTQVFSFSRLAWRVLQETGGMSRLHLDSVGVNMLIRKIMDDKKEEFKLFRRSADKQGFIAQMELMLAEFKQYCIEPRDIQNYLTEASKAASGIQDKLHDLELIYQAFEDEMVGKYLDSEDYFTLLIEKMAESSYIKNAEIYIDGFYSLTPQELLIVEEMMKLCKNVTVSLTLDRPYRQYAPDDLQLFRQTGNLYHHLYQAGLRNDIPISDDKILTGTERFGKSPALDHLETYFAIRPVRTFEHLPDVAIAQAVNRRAEIEGVARDILMLVRQKGHRFRDIAILVRNGEAYSDILQTVFRDYQIPLFVDSKRTMLNHPLIELIRSTLEIITGYWRYEPVFRAIKTELLFPLQNNHDRMREQVDKLENYVLSRGIKGSRWTSKDRWTYRRFRGLELEDRNQTDKEMKLEQELNEMKQLFTEPILKLSKRVKKAENGRELCEALYLYLEELHVSEKLEKLKQDAEDAGDLVSAREHEQAWNAIVDLLDQFVELLSEEQLSMKQFATIIEAGLESLEFSLVPPAIDQVLVANLDLSRLDDVKTAFVIGLNEGVLPGKAVSEGVFSDSDREVLLAGGFDVAPSSKVRLLDEEFTAYKAFTTPAESLYLSYPLADEEGKALLPSSYLKRVRDVLPNVSDVHYMNGPSDLPAGEQLKYAANNDVALSYLAAQLQLKKRNYPIHPLWWDVYNIIIEDEMAGPFATKVLSSLFYQNKTKKLSEETSKQLYGESILTSVSRMEMFNSCPFSHYAAHGLKLRERQIFRLDAPDIGEMFHGALKMISDFLKEHDIAWSALTTEQCLELARMAVERLAPKLQNQILLSTNRHHYLRRKLEHVIGRASMVLSEHAKVSGFAPVGLELGFGKSGELPPLTFTLKNGTKMELIGRIDRVDKAEEGEGVYLRVLDYKSSEKELNMSEVYYGLALQMLTYLDIVVTHSNSLIGKEAIPAGVLYFHVHNPVVKSKGMLSLDKIEEEIYKSFKMNGLVLDHSNVIQMMDQSLDIESSGKSDIIPAGFKKDGSLLAASKVASREEFSLLNRHVRRIYQEAGDRMVDGDVDITPYKLKEKTPCTFCSFKSVCQFDQSLEENQFRNLAQKKQNDVLDLLRGEGESDE</sequence>
<dbReference type="GO" id="GO:0004386">
    <property type="term" value="F:helicase activity"/>
    <property type="evidence" value="ECO:0007669"/>
    <property type="project" value="UniProtKB-KW"/>
</dbReference>
<keyword evidence="6 14" id="KW-0378">Hydrolase</keyword>
<evidence type="ECO:0000256" key="13">
    <source>
        <dbReference type="ARBA" id="ARBA00023204"/>
    </source>
</evidence>
<proteinExistence type="inferred from homology"/>
<dbReference type="GO" id="GO:0003690">
    <property type="term" value="F:double-stranded DNA binding"/>
    <property type="evidence" value="ECO:0007669"/>
    <property type="project" value="UniProtKB-UniRule"/>
</dbReference>
<keyword evidence="4 14" id="KW-0547">Nucleotide-binding</keyword>
<evidence type="ECO:0000256" key="11">
    <source>
        <dbReference type="ARBA" id="ARBA00023014"/>
    </source>
</evidence>
<evidence type="ECO:0000313" key="17">
    <source>
        <dbReference type="Proteomes" id="UP000064189"/>
    </source>
</evidence>
<dbReference type="GO" id="GO:0005524">
    <property type="term" value="F:ATP binding"/>
    <property type="evidence" value="ECO:0007669"/>
    <property type="project" value="UniProtKB-UniRule"/>
</dbReference>
<evidence type="ECO:0000256" key="8">
    <source>
        <dbReference type="ARBA" id="ARBA00022839"/>
    </source>
</evidence>
<dbReference type="InterPro" id="IPR011604">
    <property type="entry name" value="PDDEXK-like_dom_sf"/>
</dbReference>
<evidence type="ECO:0000256" key="3">
    <source>
        <dbReference type="ARBA" id="ARBA00022723"/>
    </source>
</evidence>
<evidence type="ECO:0000259" key="15">
    <source>
        <dbReference type="PROSITE" id="PS51217"/>
    </source>
</evidence>
<dbReference type="NCBIfam" id="TIGR02773">
    <property type="entry name" value="addB_Gpos"/>
    <property type="match status" value="1"/>
</dbReference>
<dbReference type="InterPro" id="IPR014017">
    <property type="entry name" value="DNA_helicase_UvrD-like_C"/>
</dbReference>
<evidence type="ECO:0000256" key="2">
    <source>
        <dbReference type="ARBA" id="ARBA00022722"/>
    </source>
</evidence>
<comment type="caution">
    <text evidence="16">The sequence shown here is derived from an EMBL/GenBank/DDBJ whole genome shotgun (WGS) entry which is preliminary data.</text>
</comment>
<evidence type="ECO:0000313" key="16">
    <source>
        <dbReference type="EMBL" id="KWW16907.1"/>
    </source>
</evidence>
<comment type="similarity">
    <text evidence="14">Belongs to the helicase family. AddB/RexB type 1 subfamily.</text>
</comment>
<comment type="cofactor">
    <cofactor evidence="14">
        <name>[4Fe-4S] cluster</name>
        <dbReference type="ChEBI" id="CHEBI:49883"/>
    </cofactor>
    <text evidence="14">Binds 1 [4Fe-4S] cluster.</text>
</comment>
<reference evidence="16 17" key="1">
    <citation type="submission" date="2015-11" db="EMBL/GenBank/DDBJ databases">
        <title>Genome Sequence of Bacillus simplex strain VanAntwerpen2.</title>
        <authorList>
            <person name="Couger M.B."/>
        </authorList>
    </citation>
    <scope>NUCLEOTIDE SEQUENCE [LARGE SCALE GENOMIC DNA]</scope>
    <source>
        <strain evidence="16 17">VanAntwerpen02</strain>
    </source>
</reference>
<dbReference type="PANTHER" id="PTHR30591">
    <property type="entry name" value="RECBCD ENZYME SUBUNIT RECC"/>
    <property type="match status" value="1"/>
</dbReference>
<keyword evidence="13 14" id="KW-0234">DNA repair</keyword>
<evidence type="ECO:0000256" key="10">
    <source>
        <dbReference type="ARBA" id="ARBA00023004"/>
    </source>
</evidence>
<dbReference type="Pfam" id="PF12705">
    <property type="entry name" value="PDDEXK_1"/>
    <property type="match status" value="1"/>
</dbReference>
<dbReference type="Gene3D" id="3.40.50.300">
    <property type="entry name" value="P-loop containing nucleotide triphosphate hydrolases"/>
    <property type="match status" value="4"/>
</dbReference>
<evidence type="ECO:0000256" key="6">
    <source>
        <dbReference type="ARBA" id="ARBA00022801"/>
    </source>
</evidence>
<feature type="domain" description="UvrD-like helicase C-terminal" evidence="15">
    <location>
        <begin position="277"/>
        <end position="583"/>
    </location>
</feature>
<evidence type="ECO:0000256" key="7">
    <source>
        <dbReference type="ARBA" id="ARBA00022806"/>
    </source>
</evidence>
<evidence type="ECO:0000256" key="12">
    <source>
        <dbReference type="ARBA" id="ARBA00023125"/>
    </source>
</evidence>
<dbReference type="InterPro" id="IPR014140">
    <property type="entry name" value="DNA_helicase_suAddB"/>
</dbReference>
<dbReference type="Gene3D" id="6.10.140.1030">
    <property type="match status" value="1"/>
</dbReference>
<comment type="cofactor">
    <cofactor evidence="14">
        <name>Mg(2+)</name>
        <dbReference type="ChEBI" id="CHEBI:18420"/>
    </cofactor>
</comment>
<dbReference type="GO" id="GO:0051539">
    <property type="term" value="F:4 iron, 4 sulfur cluster binding"/>
    <property type="evidence" value="ECO:0007669"/>
    <property type="project" value="UniProtKB-KW"/>
</dbReference>
<comment type="subunit">
    <text evidence="14">Heterodimer of AddA and AddB.</text>
</comment>
<dbReference type="HAMAP" id="MF_01452">
    <property type="entry name" value="AddB_type1"/>
    <property type="match status" value="1"/>
</dbReference>
<dbReference type="Pfam" id="PF21445">
    <property type="entry name" value="ADDB_N"/>
    <property type="match status" value="1"/>
</dbReference>
<organism evidence="16 17">
    <name type="scientific">Peribacillus simplex</name>
    <dbReference type="NCBI Taxonomy" id="1478"/>
    <lineage>
        <taxon>Bacteria</taxon>
        <taxon>Bacillati</taxon>
        <taxon>Bacillota</taxon>
        <taxon>Bacilli</taxon>
        <taxon>Bacillales</taxon>
        <taxon>Bacillaceae</taxon>
        <taxon>Peribacillus</taxon>
    </lineage>
</organism>
<keyword evidence="12 14" id="KW-0238">DNA-binding</keyword>
<dbReference type="SUPFAM" id="SSF52540">
    <property type="entry name" value="P-loop containing nucleoside triphosphate hydrolases"/>
    <property type="match status" value="1"/>
</dbReference>
<dbReference type="PANTHER" id="PTHR30591:SF1">
    <property type="entry name" value="RECBCD ENZYME SUBUNIT RECC"/>
    <property type="match status" value="1"/>
</dbReference>
<dbReference type="InterPro" id="IPR049035">
    <property type="entry name" value="ADDB_N"/>
</dbReference>
<dbReference type="InterPro" id="IPR038726">
    <property type="entry name" value="PDDEXK_AddAB-type"/>
</dbReference>
<comment type="function">
    <text evidence="14">The heterodimer acts as both an ATP-dependent DNA helicase and an ATP-dependent, dual-direction single-stranded exonuclease. Recognizes the chi site generating a DNA molecule suitable for the initiation of homologous recombination. The AddB subunit has 5' -&gt; 3' nuclease activity but not helicase activity.</text>
</comment>
<feature type="binding site" evidence="14">
    <location>
        <position position="1131"/>
    </location>
    <ligand>
        <name>[4Fe-4S] cluster</name>
        <dbReference type="ChEBI" id="CHEBI:49883"/>
    </ligand>
</feature>
<dbReference type="PROSITE" id="PS51217">
    <property type="entry name" value="UVRD_HELICASE_CTER"/>
    <property type="match status" value="1"/>
</dbReference>
<dbReference type="Gene3D" id="3.90.320.10">
    <property type="match status" value="1"/>
</dbReference>
<dbReference type="Proteomes" id="UP000064189">
    <property type="component" value="Unassembled WGS sequence"/>
</dbReference>
<dbReference type="AlphaFoldDB" id="A0A109MWD4"/>
<dbReference type="EMBL" id="LNNH01000029">
    <property type="protein sequence ID" value="KWW16907.1"/>
    <property type="molecule type" value="Genomic_DNA"/>
</dbReference>
<keyword evidence="11 14" id="KW-0411">Iron-sulfur</keyword>
<comment type="miscellaneous">
    <text evidence="14">Despite having conserved helicase domains, this subunit does not have helicase activity.</text>
</comment>
<evidence type="ECO:0000256" key="1">
    <source>
        <dbReference type="ARBA" id="ARBA00022485"/>
    </source>
</evidence>
<keyword evidence="3 14" id="KW-0479">Metal-binding</keyword>
<accession>A0A109MWD4</accession>
<feature type="binding site" evidence="14">
    <location>
        <position position="1122"/>
    </location>
    <ligand>
        <name>[4Fe-4S] cluster</name>
        <dbReference type="ChEBI" id="CHEBI:49883"/>
    </ligand>
</feature>
<dbReference type="GO" id="GO:0008409">
    <property type="term" value="F:5'-3' exonuclease activity"/>
    <property type="evidence" value="ECO:0007669"/>
    <property type="project" value="UniProtKB-UniRule"/>
</dbReference>
<evidence type="ECO:0000256" key="14">
    <source>
        <dbReference type="HAMAP-Rule" id="MF_01452"/>
    </source>
</evidence>
<evidence type="ECO:0000256" key="9">
    <source>
        <dbReference type="ARBA" id="ARBA00022840"/>
    </source>
</evidence>
<keyword evidence="9 14" id="KW-0067">ATP-binding</keyword>
<protein>
    <recommendedName>
        <fullName evidence="14">ATP-dependent helicase/deoxyribonuclease subunit B</fullName>
        <ecNumber evidence="14">3.1.-.-</ecNumber>
    </recommendedName>
    <alternativeName>
        <fullName evidence="14">ATP-dependent helicase/nuclease subunit AddB</fullName>
    </alternativeName>
</protein>
<keyword evidence="17" id="KW-1185">Reference proteome</keyword>
<feature type="binding site" evidence="14">
    <location>
        <position position="1125"/>
    </location>
    <ligand>
        <name>[4Fe-4S] cluster</name>
        <dbReference type="ChEBI" id="CHEBI:49883"/>
    </ligand>
</feature>
<name>A0A109MWD4_9BACI</name>
<keyword evidence="5 14" id="KW-0227">DNA damage</keyword>
<gene>
    <name evidence="14" type="primary">addB</name>
    <name evidence="16" type="ORF">AS888_23260</name>
</gene>
<keyword evidence="8 14" id="KW-0269">Exonuclease</keyword>